<dbReference type="Pfam" id="PF05532">
    <property type="entry name" value="CsbD"/>
    <property type="match status" value="1"/>
</dbReference>
<name>A0A854WIP6_9STRE</name>
<dbReference type="RefSeq" id="WP_096633194.1">
    <property type="nucleotide sequence ID" value="NZ_JARQAG010000015.1"/>
</dbReference>
<accession>A0A854WIP6</accession>
<dbReference type="Proteomes" id="UP000217465">
    <property type="component" value="Unassembled WGS sequence"/>
</dbReference>
<comment type="similarity">
    <text evidence="1">Belongs to the UPF0337 (CsbD) family.</text>
</comment>
<organism evidence="5 6">
    <name type="scientific">Streptococcus parauberis</name>
    <dbReference type="NCBI Taxonomy" id="1348"/>
    <lineage>
        <taxon>Bacteria</taxon>
        <taxon>Bacillati</taxon>
        <taxon>Bacillota</taxon>
        <taxon>Bacilli</taxon>
        <taxon>Lactobacillales</taxon>
        <taxon>Streptococcaceae</taxon>
        <taxon>Streptococcus</taxon>
    </lineage>
</organism>
<reference evidence="5 6" key="1">
    <citation type="submission" date="2016-06" db="EMBL/GenBank/DDBJ databases">
        <authorList>
            <person name="Haines A.N."/>
            <person name="Council K.R."/>
        </authorList>
    </citation>
    <scope>NUCLEOTIDE SEQUENCE [LARGE SCALE GENOMIC DNA]</scope>
    <source>
        <strain evidence="5 6">SP158-29</strain>
    </source>
</reference>
<dbReference type="InterPro" id="IPR050423">
    <property type="entry name" value="UPF0337_stress_rsp"/>
</dbReference>
<dbReference type="SUPFAM" id="SSF69047">
    <property type="entry name" value="Hypothetical protein YjbJ"/>
    <property type="match status" value="1"/>
</dbReference>
<evidence type="ECO:0000256" key="2">
    <source>
        <dbReference type="SAM" id="MobiDB-lite"/>
    </source>
</evidence>
<gene>
    <name evidence="5" type="ORF">A9Y57_00087</name>
    <name evidence="4" type="ORF">P7G31_08930</name>
</gene>
<comment type="caution">
    <text evidence="5">The sequence shown here is derived from an EMBL/GenBank/DDBJ whole genome shotgun (WGS) entry which is preliminary data.</text>
</comment>
<sequence>MSEEKFEAKLDQVKGSVKESAGKLTGDKELEAEGKADKVIGKGKELVGAAKDAVKGAINSLKNK</sequence>
<dbReference type="InterPro" id="IPR036629">
    <property type="entry name" value="YjbJ_sf"/>
</dbReference>
<reference evidence="4" key="2">
    <citation type="submission" date="2023-03" db="EMBL/GenBank/DDBJ databases">
        <authorList>
            <person name="Shen W."/>
            <person name="Cai J."/>
        </authorList>
    </citation>
    <scope>NUCLEOTIDE SEQUENCE</scope>
    <source>
        <strain evidence="4">P82-2</strain>
    </source>
</reference>
<evidence type="ECO:0000256" key="1">
    <source>
        <dbReference type="ARBA" id="ARBA00009129"/>
    </source>
</evidence>
<dbReference type="PANTHER" id="PTHR34977">
    <property type="entry name" value="UPF0337 PROTEIN YJBJ"/>
    <property type="match status" value="1"/>
</dbReference>
<dbReference type="PANTHER" id="PTHR34977:SF1">
    <property type="entry name" value="UPF0337 PROTEIN YJBJ"/>
    <property type="match status" value="1"/>
</dbReference>
<evidence type="ECO:0000259" key="3">
    <source>
        <dbReference type="Pfam" id="PF05532"/>
    </source>
</evidence>
<dbReference type="EMBL" id="NSGR01000002">
    <property type="protein sequence ID" value="PCH14189.1"/>
    <property type="molecule type" value="Genomic_DNA"/>
</dbReference>
<proteinExistence type="inferred from homology"/>
<dbReference type="Gene3D" id="1.10.1470.10">
    <property type="entry name" value="YjbJ"/>
    <property type="match status" value="1"/>
</dbReference>
<feature type="domain" description="CsbD-like" evidence="3">
    <location>
        <begin position="4"/>
        <end position="55"/>
    </location>
</feature>
<dbReference type="Proteomes" id="UP001180515">
    <property type="component" value="Unassembled WGS sequence"/>
</dbReference>
<evidence type="ECO:0000313" key="5">
    <source>
        <dbReference type="EMBL" id="PCH14189.1"/>
    </source>
</evidence>
<dbReference type="InterPro" id="IPR008462">
    <property type="entry name" value="CsbD"/>
</dbReference>
<evidence type="ECO:0000313" key="4">
    <source>
        <dbReference type="EMBL" id="MDT2732348.1"/>
    </source>
</evidence>
<feature type="region of interest" description="Disordered" evidence="2">
    <location>
        <begin position="1"/>
        <end position="23"/>
    </location>
</feature>
<evidence type="ECO:0000313" key="6">
    <source>
        <dbReference type="Proteomes" id="UP000217465"/>
    </source>
</evidence>
<protein>
    <submittedName>
        <fullName evidence="4">CsbD family protein</fullName>
    </submittedName>
</protein>
<dbReference type="AlphaFoldDB" id="A0A854WIP6"/>
<dbReference type="EMBL" id="JARQAG010000015">
    <property type="protein sequence ID" value="MDT2732348.1"/>
    <property type="molecule type" value="Genomic_DNA"/>
</dbReference>